<organism evidence="1 2">
    <name type="scientific">Prorocentrum cordatum</name>
    <dbReference type="NCBI Taxonomy" id="2364126"/>
    <lineage>
        <taxon>Eukaryota</taxon>
        <taxon>Sar</taxon>
        <taxon>Alveolata</taxon>
        <taxon>Dinophyceae</taxon>
        <taxon>Prorocentrales</taxon>
        <taxon>Prorocentraceae</taxon>
        <taxon>Prorocentrum</taxon>
    </lineage>
</organism>
<keyword evidence="2" id="KW-1185">Reference proteome</keyword>
<reference evidence="1" key="1">
    <citation type="submission" date="2023-10" db="EMBL/GenBank/DDBJ databases">
        <authorList>
            <person name="Chen Y."/>
            <person name="Shah S."/>
            <person name="Dougan E. K."/>
            <person name="Thang M."/>
            <person name="Chan C."/>
        </authorList>
    </citation>
    <scope>NUCLEOTIDE SEQUENCE [LARGE SCALE GENOMIC DNA]</scope>
</reference>
<sequence length="236" mass="26317">RLLVWRNFQGLGHGAEETPSSELRCALLLISGCLSEASVQALAYMGATWQQTAGHSVLPLLFLPPSWLEPPRCQARPSSWHPEIPSAVRQVTVRREQPEMLTRACLFAVALPFLVDAGWFGPPQYVQDACKRWCEEASQDADASDACQRCNAGPEQNPSATERSGYCDREITFPRHYPKLWLEEPSWQGKMQKVEGKTRCWCDTGCPVYKAKSALFCWNECSAVCGAQSLLPLTLV</sequence>
<dbReference type="EMBL" id="CAUYUJ010021048">
    <property type="protein sequence ID" value="CAK0902272.1"/>
    <property type="molecule type" value="Genomic_DNA"/>
</dbReference>
<comment type="caution">
    <text evidence="1">The sequence shown here is derived from an EMBL/GenBank/DDBJ whole genome shotgun (WGS) entry which is preliminary data.</text>
</comment>
<name>A0ABN9XQN9_9DINO</name>
<evidence type="ECO:0000313" key="1">
    <source>
        <dbReference type="EMBL" id="CAK0902272.1"/>
    </source>
</evidence>
<evidence type="ECO:0000313" key="2">
    <source>
        <dbReference type="Proteomes" id="UP001189429"/>
    </source>
</evidence>
<accession>A0ABN9XQN9</accession>
<feature type="non-terminal residue" evidence="1">
    <location>
        <position position="1"/>
    </location>
</feature>
<proteinExistence type="predicted"/>
<protein>
    <submittedName>
        <fullName evidence="1">Uncharacterized protein</fullName>
    </submittedName>
</protein>
<dbReference type="Proteomes" id="UP001189429">
    <property type="component" value="Unassembled WGS sequence"/>
</dbReference>
<gene>
    <name evidence="1" type="ORF">PCOR1329_LOCUS78945</name>
</gene>